<dbReference type="EMBL" id="JBHFQA010000001">
    <property type="protein sequence ID" value="KAL2104379.1"/>
    <property type="molecule type" value="Genomic_DNA"/>
</dbReference>
<evidence type="ECO:0000313" key="2">
    <source>
        <dbReference type="Proteomes" id="UP001591681"/>
    </source>
</evidence>
<accession>A0ABD1KYY0</accession>
<proteinExistence type="predicted"/>
<protein>
    <recommendedName>
        <fullName evidence="3">Endonuclease/exonuclease/phosphatase domain-containing protein</fullName>
    </recommendedName>
</protein>
<gene>
    <name evidence="1" type="ORF">ACEWY4_001247</name>
</gene>
<evidence type="ECO:0008006" key="3">
    <source>
        <dbReference type="Google" id="ProtNLM"/>
    </source>
</evidence>
<dbReference type="Proteomes" id="UP001591681">
    <property type="component" value="Unassembled WGS sequence"/>
</dbReference>
<dbReference type="PANTHER" id="PTHR46670:SF3">
    <property type="entry name" value="ENDONUCLEASE_EXONUCLEASE_PHOSPHATASE DOMAIN-CONTAINING PROTEIN"/>
    <property type="match status" value="1"/>
</dbReference>
<name>A0ABD1KYY0_9TELE</name>
<dbReference type="InterPro" id="IPR036691">
    <property type="entry name" value="Endo/exonu/phosph_ase_sf"/>
</dbReference>
<evidence type="ECO:0000313" key="1">
    <source>
        <dbReference type="EMBL" id="KAL2104379.1"/>
    </source>
</evidence>
<dbReference type="AlphaFoldDB" id="A0ABD1KYY0"/>
<reference evidence="1 2" key="1">
    <citation type="submission" date="2024-09" db="EMBL/GenBank/DDBJ databases">
        <title>A chromosome-level genome assembly of Gray's grenadier anchovy, Coilia grayii.</title>
        <authorList>
            <person name="Fu Z."/>
        </authorList>
    </citation>
    <scope>NUCLEOTIDE SEQUENCE [LARGE SCALE GENOMIC DNA]</scope>
    <source>
        <strain evidence="1">G4</strain>
        <tissue evidence="1">Muscle</tissue>
    </source>
</reference>
<comment type="caution">
    <text evidence="1">The sequence shown here is derived from an EMBL/GenBank/DDBJ whole genome shotgun (WGS) entry which is preliminary data.</text>
</comment>
<sequence length="353" mass="39358">MSPNIVLMGDFNIHLDNYSSIYVKDFLGILDCMDITQYVDFPTHNKEHTLDLVCSSGITPSNFSTAELPISDHKLVLFDTYLPTIKCKTQRVMSYRNLKKIKAEELSSVIASYPCPDTSLEDLVDYYNNCMSTALNILAPLKARTVSFIQSSPWFTPELRQMKSKGRRLERLSKKTGLVVHKEMYAEHILQYKNSISAAKTSYYAKTIREGGRNTRTLFSIVNGLLKPPDNTMHQLLKSPVTTPNNDIPNDHCSAFLNFFYSKIANIHEQLASANIMQPELVAAITTTLTSSGALHGFSFPTEEYISELITKSNSSTCLLDPIPTSLVKVCLPVIITPITSIIKSSLTTGTVP</sequence>
<organism evidence="1 2">
    <name type="scientific">Coilia grayii</name>
    <name type="common">Gray's grenadier anchovy</name>
    <dbReference type="NCBI Taxonomy" id="363190"/>
    <lineage>
        <taxon>Eukaryota</taxon>
        <taxon>Metazoa</taxon>
        <taxon>Chordata</taxon>
        <taxon>Craniata</taxon>
        <taxon>Vertebrata</taxon>
        <taxon>Euteleostomi</taxon>
        <taxon>Actinopterygii</taxon>
        <taxon>Neopterygii</taxon>
        <taxon>Teleostei</taxon>
        <taxon>Clupei</taxon>
        <taxon>Clupeiformes</taxon>
        <taxon>Clupeoidei</taxon>
        <taxon>Engraulidae</taxon>
        <taxon>Coilinae</taxon>
        <taxon>Coilia</taxon>
    </lineage>
</organism>
<dbReference type="PANTHER" id="PTHR46670">
    <property type="entry name" value="ENDO/EXONUCLEASE/PHOSPHATASE DOMAIN-CONTAINING PROTEIN"/>
    <property type="match status" value="1"/>
</dbReference>
<dbReference type="SUPFAM" id="SSF56219">
    <property type="entry name" value="DNase I-like"/>
    <property type="match status" value="1"/>
</dbReference>
<keyword evidence="2" id="KW-1185">Reference proteome</keyword>